<keyword evidence="2 8" id="KW-0436">Ligase</keyword>
<dbReference type="NCBIfam" id="NF001979">
    <property type="entry name" value="PRK00768.1"/>
    <property type="match status" value="1"/>
</dbReference>
<evidence type="ECO:0000256" key="8">
    <source>
        <dbReference type="HAMAP-Rule" id="MF_00193"/>
    </source>
</evidence>
<comment type="subunit">
    <text evidence="8">Homodimer.</text>
</comment>
<name>A0ABX7E062_9BACI</name>
<proteinExistence type="inferred from homology"/>
<keyword evidence="7 8" id="KW-0520">NAD</keyword>
<dbReference type="InterPro" id="IPR022926">
    <property type="entry name" value="NH(3)-dep_NAD(+)_synth"/>
</dbReference>
<dbReference type="InterPro" id="IPR022310">
    <property type="entry name" value="NAD/GMP_synthase"/>
</dbReference>
<evidence type="ECO:0000256" key="4">
    <source>
        <dbReference type="ARBA" id="ARBA00022741"/>
    </source>
</evidence>
<feature type="binding site" evidence="8">
    <location>
        <position position="181"/>
    </location>
    <ligand>
        <name>deamido-NAD(+)</name>
        <dbReference type="ChEBI" id="CHEBI:58437"/>
        <note>ligand shared between two neighboring subunits</note>
    </ligand>
</feature>
<organism evidence="12 13">
    <name type="scientific">Heyndrickxia vini</name>
    <dbReference type="NCBI Taxonomy" id="1476025"/>
    <lineage>
        <taxon>Bacteria</taxon>
        <taxon>Bacillati</taxon>
        <taxon>Bacillota</taxon>
        <taxon>Bacilli</taxon>
        <taxon>Bacillales</taxon>
        <taxon>Bacillaceae</taxon>
        <taxon>Heyndrickxia</taxon>
    </lineage>
</organism>
<comment type="pathway">
    <text evidence="8">Cofactor biosynthesis; NAD(+) biosynthesis; NAD(+) from deamido-NAD(+) (ammonia route): step 1/1.</text>
</comment>
<dbReference type="PANTHER" id="PTHR23090:SF7">
    <property type="entry name" value="NH(3)-DEPENDENT NAD(+) SYNTHETASE"/>
    <property type="match status" value="1"/>
</dbReference>
<evidence type="ECO:0000256" key="10">
    <source>
        <dbReference type="RuleBase" id="RU003812"/>
    </source>
</evidence>
<evidence type="ECO:0000313" key="13">
    <source>
        <dbReference type="Proteomes" id="UP000595691"/>
    </source>
</evidence>
<accession>A0ABX7E062</accession>
<feature type="binding site" evidence="8">
    <location>
        <position position="212"/>
    </location>
    <ligand>
        <name>ATP</name>
        <dbReference type="ChEBI" id="CHEBI:30616"/>
    </ligand>
</feature>
<feature type="binding site" evidence="8">
    <location>
        <begin position="47"/>
        <end position="54"/>
    </location>
    <ligand>
        <name>ATP</name>
        <dbReference type="ChEBI" id="CHEBI:30616"/>
    </ligand>
</feature>
<dbReference type="EC" id="6.3.1.5" evidence="8 10"/>
<dbReference type="Proteomes" id="UP000595691">
    <property type="component" value="Chromosome"/>
</dbReference>
<keyword evidence="4 8" id="KW-0547">Nucleotide-binding</keyword>
<evidence type="ECO:0000256" key="9">
    <source>
        <dbReference type="RuleBase" id="RU003811"/>
    </source>
</evidence>
<dbReference type="CDD" id="cd00553">
    <property type="entry name" value="NAD_synthase"/>
    <property type="match status" value="1"/>
</dbReference>
<gene>
    <name evidence="8 12" type="primary">nadE</name>
    <name evidence="12" type="ORF">I5776_19465</name>
</gene>
<keyword evidence="13" id="KW-1185">Reference proteome</keyword>
<feature type="binding site" description="in other chain" evidence="8">
    <location>
        <begin position="261"/>
        <end position="262"/>
    </location>
    <ligand>
        <name>deamido-NAD(+)</name>
        <dbReference type="ChEBI" id="CHEBI:58437"/>
        <note>ligand shared between two neighboring subunits</note>
    </ligand>
</feature>
<dbReference type="InterPro" id="IPR003694">
    <property type="entry name" value="NAD_synthase"/>
</dbReference>
<evidence type="ECO:0000256" key="5">
    <source>
        <dbReference type="ARBA" id="ARBA00022840"/>
    </source>
</evidence>
<keyword evidence="5 8" id="KW-0067">ATP-binding</keyword>
<comment type="function">
    <text evidence="8">Catalyzes the ATP-dependent amidation of deamido-NAD to form NAD. Uses ammonia as a nitrogen source.</text>
</comment>
<dbReference type="PANTHER" id="PTHR23090">
    <property type="entry name" value="NH 3 /GLUTAMINE-DEPENDENT NAD + SYNTHETASE"/>
    <property type="match status" value="1"/>
</dbReference>
<dbReference type="GO" id="GO:0008795">
    <property type="term" value="F:NAD+ synthase activity"/>
    <property type="evidence" value="ECO:0007669"/>
    <property type="project" value="UniProtKB-EC"/>
</dbReference>
<reference evidence="12 13" key="1">
    <citation type="submission" date="2020-11" db="EMBL/GenBank/DDBJ databases">
        <title>Taxonomic evaluation of the Bacillus sporothermodurans group of bacteria based on whole genome sequences.</title>
        <authorList>
            <person name="Fiedler G."/>
            <person name="Herbstmann A.-D."/>
            <person name="Doll E."/>
            <person name="Wenning M."/>
            <person name="Brinks E."/>
            <person name="Kabisch J."/>
            <person name="Breitenwieser F."/>
            <person name="Lappann M."/>
            <person name="Boehnlein C."/>
            <person name="Franz C."/>
        </authorList>
    </citation>
    <scope>NUCLEOTIDE SEQUENCE [LARGE SCALE GENOMIC DNA]</scope>
    <source>
        <strain evidence="12 13">JCM 19841</strain>
    </source>
</reference>
<feature type="binding site" evidence="8">
    <location>
        <position position="53"/>
    </location>
    <ligand>
        <name>Mg(2+)</name>
        <dbReference type="ChEBI" id="CHEBI:18420"/>
    </ligand>
</feature>
<dbReference type="EMBL" id="CP065425">
    <property type="protein sequence ID" value="QQZ09129.1"/>
    <property type="molecule type" value="Genomic_DNA"/>
</dbReference>
<feature type="domain" description="NAD/GMP synthase" evidence="11">
    <location>
        <begin position="24"/>
        <end position="266"/>
    </location>
</feature>
<dbReference type="Gene3D" id="3.40.50.620">
    <property type="entry name" value="HUPs"/>
    <property type="match status" value="1"/>
</dbReference>
<dbReference type="SUPFAM" id="SSF52402">
    <property type="entry name" value="Adenine nucleotide alpha hydrolases-like"/>
    <property type="match status" value="1"/>
</dbReference>
<protein>
    <recommendedName>
        <fullName evidence="8 10">NH(3)-dependent NAD(+) synthetase</fullName>
        <ecNumber evidence="8 10">6.3.1.5</ecNumber>
    </recommendedName>
</protein>
<feature type="binding site" description="in other chain" evidence="8">
    <location>
        <position position="141"/>
    </location>
    <ligand>
        <name>deamido-NAD(+)</name>
        <dbReference type="ChEBI" id="CHEBI:58437"/>
        <note>ligand shared between two neighboring subunits</note>
    </ligand>
</feature>
<feature type="binding site" evidence="8">
    <location>
        <position position="166"/>
    </location>
    <ligand>
        <name>Mg(2+)</name>
        <dbReference type="ChEBI" id="CHEBI:18420"/>
    </ligand>
</feature>
<dbReference type="InterPro" id="IPR014729">
    <property type="entry name" value="Rossmann-like_a/b/a_fold"/>
</dbReference>
<evidence type="ECO:0000256" key="2">
    <source>
        <dbReference type="ARBA" id="ARBA00022598"/>
    </source>
</evidence>
<dbReference type="HAMAP" id="MF_00193">
    <property type="entry name" value="NadE_ammonia_dep"/>
    <property type="match status" value="1"/>
</dbReference>
<evidence type="ECO:0000256" key="1">
    <source>
        <dbReference type="ARBA" id="ARBA00005859"/>
    </source>
</evidence>
<comment type="similarity">
    <text evidence="1 8 9">Belongs to the NAD synthetase family.</text>
</comment>
<sequence length="275" mass="30843">MDGLQRRIVENMKVSPTIDAREEIRKSVDFLKSYLAKYPFFKGFVLGISGGQDSTLTGKLAQLAINEMREETGNNEYKFIAVRLPYGVQKDAADVDDAIAFIDPTHALTVNIKAAVDASEASLKEAGITLSDFAKGNEKARERMKAQYSIAAMENCVVLGTDHSAENLTGFYTKYGDGGADLVPIFRLNKRQGRMLLKELGCPEHLYLKTPTADLEDERPQLSDESALGVTYDEIDDYLEGKKVSEQAQQTIEKLYQKSEHKRHMPITIFDDFWK</sequence>
<feature type="binding site" evidence="8">
    <location>
        <position position="190"/>
    </location>
    <ligand>
        <name>ATP</name>
        <dbReference type="ChEBI" id="CHEBI:30616"/>
    </ligand>
</feature>
<dbReference type="NCBIfam" id="TIGR00552">
    <property type="entry name" value="nadE"/>
    <property type="match status" value="1"/>
</dbReference>
<evidence type="ECO:0000313" key="12">
    <source>
        <dbReference type="EMBL" id="QQZ09129.1"/>
    </source>
</evidence>
<evidence type="ECO:0000259" key="11">
    <source>
        <dbReference type="Pfam" id="PF02540"/>
    </source>
</evidence>
<evidence type="ECO:0000256" key="6">
    <source>
        <dbReference type="ARBA" id="ARBA00022842"/>
    </source>
</evidence>
<feature type="binding site" description="in other chain" evidence="8">
    <location>
        <position position="174"/>
    </location>
    <ligand>
        <name>deamido-NAD(+)</name>
        <dbReference type="ChEBI" id="CHEBI:58437"/>
        <note>ligand shared between two neighboring subunits</note>
    </ligand>
</feature>
<evidence type="ECO:0000256" key="3">
    <source>
        <dbReference type="ARBA" id="ARBA00022723"/>
    </source>
</evidence>
<comment type="catalytic activity">
    <reaction evidence="8 10">
        <text>deamido-NAD(+) + NH4(+) + ATP = AMP + diphosphate + NAD(+) + H(+)</text>
        <dbReference type="Rhea" id="RHEA:21188"/>
        <dbReference type="ChEBI" id="CHEBI:15378"/>
        <dbReference type="ChEBI" id="CHEBI:28938"/>
        <dbReference type="ChEBI" id="CHEBI:30616"/>
        <dbReference type="ChEBI" id="CHEBI:33019"/>
        <dbReference type="ChEBI" id="CHEBI:57540"/>
        <dbReference type="ChEBI" id="CHEBI:58437"/>
        <dbReference type="ChEBI" id="CHEBI:456215"/>
        <dbReference type="EC" id="6.3.1.5"/>
    </reaction>
</comment>
<keyword evidence="6 8" id="KW-0460">Magnesium</keyword>
<dbReference type="Pfam" id="PF02540">
    <property type="entry name" value="NAD_synthase"/>
    <property type="match status" value="1"/>
</dbReference>
<evidence type="ECO:0000256" key="7">
    <source>
        <dbReference type="ARBA" id="ARBA00023027"/>
    </source>
</evidence>
<feature type="binding site" evidence="8">
    <location>
        <position position="161"/>
    </location>
    <ligand>
        <name>ATP</name>
        <dbReference type="ChEBI" id="CHEBI:30616"/>
    </ligand>
</feature>
<keyword evidence="3 8" id="KW-0479">Metal-binding</keyword>